<gene>
    <name evidence="1" type="ORF">AVEN_241224_1</name>
</gene>
<name>A0A4Y2CZI6_ARAVE</name>
<organism evidence="1 2">
    <name type="scientific">Araneus ventricosus</name>
    <name type="common">Orbweaver spider</name>
    <name type="synonym">Epeira ventricosa</name>
    <dbReference type="NCBI Taxonomy" id="182803"/>
    <lineage>
        <taxon>Eukaryota</taxon>
        <taxon>Metazoa</taxon>
        <taxon>Ecdysozoa</taxon>
        <taxon>Arthropoda</taxon>
        <taxon>Chelicerata</taxon>
        <taxon>Arachnida</taxon>
        <taxon>Araneae</taxon>
        <taxon>Araneomorphae</taxon>
        <taxon>Entelegynae</taxon>
        <taxon>Araneoidea</taxon>
        <taxon>Araneidae</taxon>
        <taxon>Araneus</taxon>
    </lineage>
</organism>
<sequence length="109" mass="12453">MIRKYRVAFQFRCNNIIERKSILAITGLERPRLGWQHECVDENSAFSSRALWVYNNGDVVVLATSPMTRRISFGKGWCMGGDGNFVTGQSNRTVICDNPIIQSTRKIRQ</sequence>
<proteinExistence type="predicted"/>
<comment type="caution">
    <text evidence="1">The sequence shown here is derived from an EMBL/GenBank/DDBJ whole genome shotgun (WGS) entry which is preliminary data.</text>
</comment>
<evidence type="ECO:0000313" key="1">
    <source>
        <dbReference type="EMBL" id="GBM09902.1"/>
    </source>
</evidence>
<accession>A0A4Y2CZI6</accession>
<reference evidence="1 2" key="1">
    <citation type="journal article" date="2019" name="Sci. Rep.">
        <title>Orb-weaving spider Araneus ventricosus genome elucidates the spidroin gene catalogue.</title>
        <authorList>
            <person name="Kono N."/>
            <person name="Nakamura H."/>
            <person name="Ohtoshi R."/>
            <person name="Moran D.A.P."/>
            <person name="Shinohara A."/>
            <person name="Yoshida Y."/>
            <person name="Fujiwara M."/>
            <person name="Mori M."/>
            <person name="Tomita M."/>
            <person name="Arakawa K."/>
        </authorList>
    </citation>
    <scope>NUCLEOTIDE SEQUENCE [LARGE SCALE GENOMIC DNA]</scope>
</reference>
<dbReference type="EMBL" id="BGPR01000277">
    <property type="protein sequence ID" value="GBM09902.1"/>
    <property type="molecule type" value="Genomic_DNA"/>
</dbReference>
<dbReference type="AlphaFoldDB" id="A0A4Y2CZI6"/>
<protein>
    <submittedName>
        <fullName evidence="1">Uncharacterized protein</fullName>
    </submittedName>
</protein>
<dbReference type="Proteomes" id="UP000499080">
    <property type="component" value="Unassembled WGS sequence"/>
</dbReference>
<keyword evidence="2" id="KW-1185">Reference proteome</keyword>
<evidence type="ECO:0000313" key="2">
    <source>
        <dbReference type="Proteomes" id="UP000499080"/>
    </source>
</evidence>